<keyword evidence="2" id="KW-1185">Reference proteome</keyword>
<accession>B9RPL1</accession>
<protein>
    <submittedName>
        <fullName evidence="1">Uncharacterized protein</fullName>
    </submittedName>
</protein>
<gene>
    <name evidence="1" type="ORF">RCOM_1380070</name>
</gene>
<organism evidence="1 2">
    <name type="scientific">Ricinus communis</name>
    <name type="common">Castor bean</name>
    <dbReference type="NCBI Taxonomy" id="3988"/>
    <lineage>
        <taxon>Eukaryota</taxon>
        <taxon>Viridiplantae</taxon>
        <taxon>Streptophyta</taxon>
        <taxon>Embryophyta</taxon>
        <taxon>Tracheophyta</taxon>
        <taxon>Spermatophyta</taxon>
        <taxon>Magnoliopsida</taxon>
        <taxon>eudicotyledons</taxon>
        <taxon>Gunneridae</taxon>
        <taxon>Pentapetalae</taxon>
        <taxon>rosids</taxon>
        <taxon>fabids</taxon>
        <taxon>Malpighiales</taxon>
        <taxon>Euphorbiaceae</taxon>
        <taxon>Acalyphoideae</taxon>
        <taxon>Acalypheae</taxon>
        <taxon>Ricinus</taxon>
    </lineage>
</organism>
<dbReference type="EMBL" id="EQ973795">
    <property type="protein sequence ID" value="EEF46732.1"/>
    <property type="molecule type" value="Genomic_DNA"/>
</dbReference>
<proteinExistence type="predicted"/>
<dbReference type="InParanoid" id="B9RPL1"/>
<sequence>MNTCEDGVDLTRGILYPVVHCFTSVHLPPSRSKGARRNRILPIQIPHFKDSRGKPAHPQEDHGIALMHHQEDAGIAPTHPQENTGIVVMHP</sequence>
<name>B9RPL1_RICCO</name>
<reference evidence="2" key="1">
    <citation type="journal article" date="2010" name="Nat. Biotechnol.">
        <title>Draft genome sequence of the oilseed species Ricinus communis.</title>
        <authorList>
            <person name="Chan A.P."/>
            <person name="Crabtree J."/>
            <person name="Zhao Q."/>
            <person name="Lorenzi H."/>
            <person name="Orvis J."/>
            <person name="Puiu D."/>
            <person name="Melake-Berhan A."/>
            <person name="Jones K.M."/>
            <person name="Redman J."/>
            <person name="Chen G."/>
            <person name="Cahoon E.B."/>
            <person name="Gedil M."/>
            <person name="Stanke M."/>
            <person name="Haas B.J."/>
            <person name="Wortman J.R."/>
            <person name="Fraser-Liggett C.M."/>
            <person name="Ravel J."/>
            <person name="Rabinowicz P.D."/>
        </authorList>
    </citation>
    <scope>NUCLEOTIDE SEQUENCE [LARGE SCALE GENOMIC DNA]</scope>
    <source>
        <strain evidence="2">cv. Hale</strain>
    </source>
</reference>
<evidence type="ECO:0000313" key="1">
    <source>
        <dbReference type="EMBL" id="EEF46732.1"/>
    </source>
</evidence>
<evidence type="ECO:0000313" key="2">
    <source>
        <dbReference type="Proteomes" id="UP000008311"/>
    </source>
</evidence>
<dbReference type="AlphaFoldDB" id="B9RPL1"/>
<dbReference type="Proteomes" id="UP000008311">
    <property type="component" value="Unassembled WGS sequence"/>
</dbReference>